<sequence>MSIKETIGKKIREEREKKGFSREQLCGGEEELTVRQLVRIELGQSLPSIVKLEYIAKVLDTDLSVLLAGENITIPDEYFTMKYQLFKFPTYGDKERLAQKAQMIEDIYEKYFDCLPEEELYTLELSDNTLDYISTGKTAAAEDIFEDFFKQLFLKKKYTFNDLLLVSYYAVQCQNKGYEEEVLKSLEATVLKQDVSGDEYYNIELLGTLTAIAGVYLDHAEYSQLKILADRMHDIIAETQQHSAKPIALIYDAKYYLYAENNVEKAKECYDLATLLAQNFGDNILEANLRDERKADHI</sequence>
<dbReference type="RefSeq" id="WP_018030564.1">
    <property type="nucleotide sequence ID" value="NZ_LS483343.1"/>
</dbReference>
<dbReference type="Pfam" id="PF18710">
    <property type="entry name" value="ComR_TPR"/>
    <property type="match status" value="1"/>
</dbReference>
<dbReference type="OrthoDB" id="2233180at2"/>
<keyword evidence="3" id="KW-1185">Reference proteome</keyword>
<proteinExistence type="predicted"/>
<dbReference type="GO" id="GO:0003677">
    <property type="term" value="F:DNA binding"/>
    <property type="evidence" value="ECO:0007669"/>
    <property type="project" value="InterPro"/>
</dbReference>
<dbReference type="STRING" id="1123303.GCA_000372425_01242"/>
<protein>
    <submittedName>
        <fullName evidence="2">Transcriptional regulator</fullName>
    </submittedName>
</protein>
<gene>
    <name evidence="2" type="ORF">NCTC12278_01762</name>
</gene>
<dbReference type="InterPro" id="IPR001387">
    <property type="entry name" value="Cro/C1-type_HTH"/>
</dbReference>
<reference evidence="2 3" key="1">
    <citation type="submission" date="2018-06" db="EMBL/GenBank/DDBJ databases">
        <authorList>
            <consortium name="Pathogen Informatics"/>
            <person name="Doyle S."/>
        </authorList>
    </citation>
    <scope>NUCLEOTIDE SEQUENCE [LARGE SCALE GENOMIC DNA]</scope>
    <source>
        <strain evidence="2 3">NCTC12278</strain>
    </source>
</reference>
<accession>A0A2X3VIM9</accession>
<dbReference type="InterPro" id="IPR040799">
    <property type="entry name" value="ComR_TPR"/>
</dbReference>
<feature type="domain" description="HTH cro/C1-type" evidence="1">
    <location>
        <begin position="11"/>
        <end position="66"/>
    </location>
</feature>
<dbReference type="PROSITE" id="PS50943">
    <property type="entry name" value="HTH_CROC1"/>
    <property type="match status" value="1"/>
</dbReference>
<dbReference type="KEGG" id="sfer:NCTC12278_01762"/>
<dbReference type="EMBL" id="LS483343">
    <property type="protein sequence ID" value="SQF41164.1"/>
    <property type="molecule type" value="Genomic_DNA"/>
</dbReference>
<dbReference type="SUPFAM" id="SSF47413">
    <property type="entry name" value="lambda repressor-like DNA-binding domains"/>
    <property type="match status" value="1"/>
</dbReference>
<dbReference type="InterPro" id="IPR010982">
    <property type="entry name" value="Lambda_DNA-bd_dom_sf"/>
</dbReference>
<evidence type="ECO:0000259" key="1">
    <source>
        <dbReference type="PROSITE" id="PS50943"/>
    </source>
</evidence>
<dbReference type="Proteomes" id="UP000249495">
    <property type="component" value="Chromosome 1"/>
</dbReference>
<dbReference type="CDD" id="cd00093">
    <property type="entry name" value="HTH_XRE"/>
    <property type="match status" value="1"/>
</dbReference>
<dbReference type="AlphaFoldDB" id="A0A2X3VIM9"/>
<name>A0A2X3VIM9_9STRE</name>
<dbReference type="Gene3D" id="1.10.260.40">
    <property type="entry name" value="lambda repressor-like DNA-binding domains"/>
    <property type="match status" value="1"/>
</dbReference>
<evidence type="ECO:0000313" key="3">
    <source>
        <dbReference type="Proteomes" id="UP000249495"/>
    </source>
</evidence>
<evidence type="ECO:0000313" key="2">
    <source>
        <dbReference type="EMBL" id="SQF41164.1"/>
    </source>
</evidence>
<organism evidence="2 3">
    <name type="scientific">Streptococcus ferus</name>
    <dbReference type="NCBI Taxonomy" id="1345"/>
    <lineage>
        <taxon>Bacteria</taxon>
        <taxon>Bacillati</taxon>
        <taxon>Bacillota</taxon>
        <taxon>Bacilli</taxon>
        <taxon>Lactobacillales</taxon>
        <taxon>Streptococcaceae</taxon>
        <taxon>Streptococcus</taxon>
    </lineage>
</organism>